<dbReference type="GeneID" id="63210166"/>
<dbReference type="CDD" id="cd04496">
    <property type="entry name" value="SSB_OBF"/>
    <property type="match status" value="1"/>
</dbReference>
<dbReference type="EMBL" id="MG009575">
    <property type="protein sequence ID" value="ATN94026.1"/>
    <property type="molecule type" value="Genomic_DNA"/>
</dbReference>
<dbReference type="NCBIfam" id="NF005851">
    <property type="entry name" value="PRK07772.1"/>
    <property type="match status" value="1"/>
</dbReference>
<evidence type="ECO:0000256" key="1">
    <source>
        <dbReference type="ARBA" id="ARBA00023125"/>
    </source>
</evidence>
<gene>
    <name evidence="4" type="primary">63</name>
    <name evidence="4" type="ORF">SEA_KUMAO_63</name>
</gene>
<dbReference type="GO" id="GO:0009295">
    <property type="term" value="C:nucleoid"/>
    <property type="evidence" value="ECO:0007669"/>
    <property type="project" value="TreeGrafter"/>
</dbReference>
<feature type="compositionally biased region" description="Polar residues" evidence="3">
    <location>
        <begin position="117"/>
        <end position="127"/>
    </location>
</feature>
<reference evidence="5" key="1">
    <citation type="submission" date="2017-09" db="EMBL/GenBank/DDBJ databases">
        <authorList>
            <person name="Ehlers B."/>
            <person name="Leendertz F.H."/>
        </authorList>
    </citation>
    <scope>NUCLEOTIDE SEQUENCE [LARGE SCALE GENOMIC DNA]</scope>
</reference>
<evidence type="ECO:0000313" key="4">
    <source>
        <dbReference type="EMBL" id="ATN94026.1"/>
    </source>
</evidence>
<dbReference type="GO" id="GO:0003697">
    <property type="term" value="F:single-stranded DNA binding"/>
    <property type="evidence" value="ECO:0007669"/>
    <property type="project" value="InterPro"/>
</dbReference>
<keyword evidence="1 2" id="KW-0238">DNA-binding</keyword>
<evidence type="ECO:0000256" key="3">
    <source>
        <dbReference type="SAM" id="MobiDB-lite"/>
    </source>
</evidence>
<proteinExistence type="inferred from homology"/>
<dbReference type="RefSeq" id="YP_010013553.1">
    <property type="nucleotide sequence ID" value="NC_053512.1"/>
</dbReference>
<dbReference type="SUPFAM" id="SSF50249">
    <property type="entry name" value="Nucleic acid-binding proteins"/>
    <property type="match status" value="1"/>
</dbReference>
<dbReference type="Pfam" id="PF00436">
    <property type="entry name" value="SSB"/>
    <property type="match status" value="1"/>
</dbReference>
<evidence type="ECO:0000256" key="2">
    <source>
        <dbReference type="PROSITE-ProRule" id="PRU00252"/>
    </source>
</evidence>
<dbReference type="Proteomes" id="UP000229090">
    <property type="component" value="Segment"/>
</dbReference>
<dbReference type="NCBIfam" id="TIGR00621">
    <property type="entry name" value="ssb"/>
    <property type="match status" value="1"/>
</dbReference>
<dbReference type="KEGG" id="vg:63210166"/>
<dbReference type="InterPro" id="IPR011344">
    <property type="entry name" value="ssDNA-bd"/>
</dbReference>
<dbReference type="HAMAP" id="MF_00984">
    <property type="entry name" value="SSB"/>
    <property type="match status" value="1"/>
</dbReference>
<keyword evidence="5" id="KW-1185">Reference proteome</keyword>
<dbReference type="PROSITE" id="PS50935">
    <property type="entry name" value="SSB"/>
    <property type="match status" value="1"/>
</dbReference>
<dbReference type="InterPro" id="IPR012340">
    <property type="entry name" value="NA-bd_OB-fold"/>
</dbReference>
<dbReference type="InterPro" id="IPR000424">
    <property type="entry name" value="Primosome_PriB/ssb"/>
</dbReference>
<sequence>MIQLPQVTVVGTLTADPELRFTQSGKAVISFNIASNSRRFNKQTGEYEDGDTTFLRGQIWNEYAENIAESLSRGDRVIATGVLKQRSYETREGDKRTVYELEAEEVGPSLRFATAKVTKNNQRSSGRQAPAEDSSSGYFGNSGGGDADPWGGATPSLPGW</sequence>
<evidence type="ECO:0000313" key="5">
    <source>
        <dbReference type="Proteomes" id="UP000229090"/>
    </source>
</evidence>
<dbReference type="PANTHER" id="PTHR10302">
    <property type="entry name" value="SINGLE-STRANDED DNA-BINDING PROTEIN"/>
    <property type="match status" value="1"/>
</dbReference>
<organism evidence="4 5">
    <name type="scientific">Mycobacterium phage Kumao</name>
    <dbReference type="NCBI Taxonomy" id="2041344"/>
    <lineage>
        <taxon>Viruses</taxon>
        <taxon>Duplodnaviria</taxon>
        <taxon>Heunggongvirae</taxon>
        <taxon>Uroviricota</taxon>
        <taxon>Caudoviricetes</taxon>
        <taxon>Vilmaviridae</taxon>
        <taxon>Kumaovirus</taxon>
        <taxon>Kumaovirus kumao</taxon>
    </lineage>
</organism>
<dbReference type="PANTHER" id="PTHR10302:SF27">
    <property type="entry name" value="SINGLE-STRANDED DNA-BINDING PROTEIN"/>
    <property type="match status" value="1"/>
</dbReference>
<dbReference type="GO" id="GO:0006260">
    <property type="term" value="P:DNA replication"/>
    <property type="evidence" value="ECO:0007669"/>
    <property type="project" value="InterPro"/>
</dbReference>
<protein>
    <submittedName>
        <fullName evidence="4">SsDNA binding protein</fullName>
    </submittedName>
</protein>
<name>A0A2D1GPQ1_9CAUD</name>
<accession>A0A2D1GPQ1</accession>
<dbReference type="Gene3D" id="2.40.50.140">
    <property type="entry name" value="Nucleic acid-binding proteins"/>
    <property type="match status" value="1"/>
</dbReference>
<feature type="region of interest" description="Disordered" evidence="3">
    <location>
        <begin position="114"/>
        <end position="160"/>
    </location>
</feature>